<dbReference type="EMBL" id="VCKW01000079">
    <property type="protein sequence ID" value="TMR00199.1"/>
    <property type="molecule type" value="Genomic_DNA"/>
</dbReference>
<evidence type="ECO:0000313" key="2">
    <source>
        <dbReference type="Proteomes" id="UP000309174"/>
    </source>
</evidence>
<gene>
    <name evidence="1" type="ORF">ETD83_17290</name>
</gene>
<keyword evidence="2" id="KW-1185">Reference proteome</keyword>
<reference evidence="1 2" key="1">
    <citation type="submission" date="2019-05" db="EMBL/GenBank/DDBJ databases">
        <title>Draft genome sequence of Actinomadura sp. 14C53.</title>
        <authorList>
            <person name="Saricaoglu S."/>
            <person name="Isik K."/>
        </authorList>
    </citation>
    <scope>NUCLEOTIDE SEQUENCE [LARGE SCALE GENOMIC DNA]</scope>
    <source>
        <strain evidence="1 2">14C53</strain>
    </source>
</reference>
<dbReference type="Proteomes" id="UP000309174">
    <property type="component" value="Unassembled WGS sequence"/>
</dbReference>
<name>A0A5C4JBH5_9ACTN</name>
<dbReference type="RefSeq" id="WP_138646155.1">
    <property type="nucleotide sequence ID" value="NZ_VCKW01000079.1"/>
</dbReference>
<proteinExistence type="predicted"/>
<sequence length="94" mass="10253">MGWIEASRTLIDGVAAAFGTTVGVLARPHKYGRQEFIARFGREARIGPWRRGEDVAIVTEVVACQISPGGIDQALRQVPEELRALLRPDGDPRG</sequence>
<dbReference type="AlphaFoldDB" id="A0A5C4JBH5"/>
<evidence type="ECO:0000313" key="1">
    <source>
        <dbReference type="EMBL" id="TMR00199.1"/>
    </source>
</evidence>
<dbReference type="InterPro" id="IPR018727">
    <property type="entry name" value="DUF2267"/>
</dbReference>
<accession>A0A5C4JBH5</accession>
<protein>
    <submittedName>
        <fullName evidence="1">DUF2267 domain-containing protein</fullName>
    </submittedName>
</protein>
<dbReference type="OrthoDB" id="20942at2"/>
<dbReference type="Gene3D" id="1.10.490.110">
    <property type="entry name" value="Uncharacterized conserved protein DUF2267"/>
    <property type="match status" value="1"/>
</dbReference>
<dbReference type="InterPro" id="IPR038282">
    <property type="entry name" value="DUF2267_sf"/>
</dbReference>
<organism evidence="1 2">
    <name type="scientific">Actinomadura soli</name>
    <dbReference type="NCBI Taxonomy" id="2508997"/>
    <lineage>
        <taxon>Bacteria</taxon>
        <taxon>Bacillati</taxon>
        <taxon>Actinomycetota</taxon>
        <taxon>Actinomycetes</taxon>
        <taxon>Streptosporangiales</taxon>
        <taxon>Thermomonosporaceae</taxon>
        <taxon>Actinomadura</taxon>
    </lineage>
</organism>
<comment type="caution">
    <text evidence="1">The sequence shown here is derived from an EMBL/GenBank/DDBJ whole genome shotgun (WGS) entry which is preliminary data.</text>
</comment>
<dbReference type="Pfam" id="PF10025">
    <property type="entry name" value="DUF2267"/>
    <property type="match status" value="1"/>
</dbReference>